<gene>
    <name evidence="7" type="ORF">NDK47_02335</name>
</gene>
<feature type="domain" description="Fe/B12 periplasmic-binding" evidence="6">
    <location>
        <begin position="60"/>
        <end position="318"/>
    </location>
</feature>
<protein>
    <submittedName>
        <fullName evidence="7">ABC transporter substrate-binding protein</fullName>
    </submittedName>
</protein>
<evidence type="ECO:0000313" key="8">
    <source>
        <dbReference type="Proteomes" id="UP001056500"/>
    </source>
</evidence>
<accession>A0ABY4WGA9</accession>
<dbReference type="PANTHER" id="PTHR30532">
    <property type="entry name" value="IRON III DICITRATE-BINDING PERIPLASMIC PROTEIN"/>
    <property type="match status" value="1"/>
</dbReference>
<dbReference type="InterPro" id="IPR002491">
    <property type="entry name" value="ABC_transptr_periplasmic_BD"/>
</dbReference>
<evidence type="ECO:0000256" key="2">
    <source>
        <dbReference type="ARBA" id="ARBA00008814"/>
    </source>
</evidence>
<evidence type="ECO:0000259" key="6">
    <source>
        <dbReference type="PROSITE" id="PS50983"/>
    </source>
</evidence>
<evidence type="ECO:0000256" key="5">
    <source>
        <dbReference type="SAM" id="SignalP"/>
    </source>
</evidence>
<keyword evidence="3" id="KW-0813">Transport</keyword>
<feature type="chain" id="PRO_5046250233" evidence="5">
    <location>
        <begin position="26"/>
        <end position="319"/>
    </location>
</feature>
<keyword evidence="8" id="KW-1185">Reference proteome</keyword>
<dbReference type="PANTHER" id="PTHR30532:SF26">
    <property type="entry name" value="IRON(3+)-HYDROXAMATE-BINDING PROTEIN FHUD"/>
    <property type="match status" value="1"/>
</dbReference>
<feature type="signal peptide" evidence="5">
    <location>
        <begin position="1"/>
        <end position="25"/>
    </location>
</feature>
<dbReference type="PROSITE" id="PS51257">
    <property type="entry name" value="PROKAR_LIPOPROTEIN"/>
    <property type="match status" value="1"/>
</dbReference>
<dbReference type="EMBL" id="CP098755">
    <property type="protein sequence ID" value="USG66193.1"/>
    <property type="molecule type" value="Genomic_DNA"/>
</dbReference>
<organism evidence="7 8">
    <name type="scientific">Brevibacillus ruminantium</name>
    <dbReference type="NCBI Taxonomy" id="2950604"/>
    <lineage>
        <taxon>Bacteria</taxon>
        <taxon>Bacillati</taxon>
        <taxon>Bacillota</taxon>
        <taxon>Bacilli</taxon>
        <taxon>Bacillales</taxon>
        <taxon>Paenibacillaceae</taxon>
        <taxon>Brevibacillus</taxon>
    </lineage>
</organism>
<reference evidence="7" key="1">
    <citation type="submission" date="2022-06" db="EMBL/GenBank/DDBJ databases">
        <title>Genome sequencing of Brevibacillus sp. BB3-R1.</title>
        <authorList>
            <person name="Heo J."/>
            <person name="Lee D."/>
            <person name="Won M."/>
            <person name="Han B.-H."/>
            <person name="Hong S.-B."/>
            <person name="Kwon S.-W."/>
        </authorList>
    </citation>
    <scope>NUCLEOTIDE SEQUENCE</scope>
    <source>
        <strain evidence="7">BB3-R1</strain>
    </source>
</reference>
<comment type="similarity">
    <text evidence="2">Belongs to the bacterial solute-binding protein 8 family.</text>
</comment>
<evidence type="ECO:0000256" key="4">
    <source>
        <dbReference type="ARBA" id="ARBA00022729"/>
    </source>
</evidence>
<keyword evidence="4 5" id="KW-0732">Signal</keyword>
<name>A0ABY4WGA9_9BACL</name>
<evidence type="ECO:0000256" key="1">
    <source>
        <dbReference type="ARBA" id="ARBA00004196"/>
    </source>
</evidence>
<dbReference type="InterPro" id="IPR051313">
    <property type="entry name" value="Bact_iron-sidero_bind"/>
</dbReference>
<dbReference type="RefSeq" id="WP_251873293.1">
    <property type="nucleotide sequence ID" value="NZ_CP098755.1"/>
</dbReference>
<dbReference type="Proteomes" id="UP001056500">
    <property type="component" value="Chromosome"/>
</dbReference>
<evidence type="ECO:0000256" key="3">
    <source>
        <dbReference type="ARBA" id="ARBA00022448"/>
    </source>
</evidence>
<comment type="subcellular location">
    <subcellularLocation>
        <location evidence="1">Cell envelope</location>
    </subcellularLocation>
</comment>
<evidence type="ECO:0000313" key="7">
    <source>
        <dbReference type="EMBL" id="USG66193.1"/>
    </source>
</evidence>
<proteinExistence type="inferred from homology"/>
<dbReference type="Gene3D" id="3.40.50.1980">
    <property type="entry name" value="Nitrogenase molybdenum iron protein domain"/>
    <property type="match status" value="2"/>
</dbReference>
<sequence>MYRRISYFFALLLVLAMVGCGNGNANQKTSEAVGANAHPSGVRAYKHSMGETLIPVKPEKVVTLQYVSQMLSVGVKPIGAPEFLLENMGEVAKGIESVGDIDKFNYEKILSLEPDLIIAGDVEKDTYEKLSGIAPTVVIPWMDYDMPEHVKVIGDILNRQAEAEAWQKSFEAKVQAAKEKIQGTLTDGQKVAIYNIRPKEFYVYGVRNFGFTLYKSLGLTPPDPVRKEIEKDPNFWATPITLEMLPEYAADYIFITTFQDGDSKRHYDEIKKSALWKALPAVKNNHVFEIDFDRWFGYTPHDVEFQVDDAVKWITGQGR</sequence>
<dbReference type="SUPFAM" id="SSF53807">
    <property type="entry name" value="Helical backbone' metal receptor"/>
    <property type="match status" value="1"/>
</dbReference>
<dbReference type="PROSITE" id="PS50983">
    <property type="entry name" value="FE_B12_PBP"/>
    <property type="match status" value="1"/>
</dbReference>
<dbReference type="Pfam" id="PF01497">
    <property type="entry name" value="Peripla_BP_2"/>
    <property type="match status" value="1"/>
</dbReference>